<protein>
    <submittedName>
        <fullName evidence="1">Uncharacterized protein</fullName>
    </submittedName>
</protein>
<comment type="caution">
    <text evidence="1">The sequence shown here is derived from an EMBL/GenBank/DDBJ whole genome shotgun (WGS) entry which is preliminary data.</text>
</comment>
<name>A0A7J0D7K7_9ERIC</name>
<dbReference type="AlphaFoldDB" id="A0A7J0D7K7"/>
<gene>
    <name evidence="1" type="ORF">Acr_00g0004960</name>
</gene>
<dbReference type="EMBL" id="BJWL01000067">
    <property type="protein sequence ID" value="GFS29009.1"/>
    <property type="molecule type" value="Genomic_DNA"/>
</dbReference>
<accession>A0A7J0D7K7</accession>
<proteinExistence type="predicted"/>
<reference evidence="2" key="1">
    <citation type="submission" date="2019-07" db="EMBL/GenBank/DDBJ databases">
        <title>De Novo Assembly of kiwifruit Actinidia rufa.</title>
        <authorList>
            <person name="Sugita-Konishi S."/>
            <person name="Sato K."/>
            <person name="Mori E."/>
            <person name="Abe Y."/>
            <person name="Kisaki G."/>
            <person name="Hamano K."/>
            <person name="Suezawa K."/>
            <person name="Otani M."/>
            <person name="Fukuda T."/>
            <person name="Manabe T."/>
            <person name="Gomi K."/>
            <person name="Tabuchi M."/>
            <person name="Akimitsu K."/>
            <person name="Kataoka I."/>
        </authorList>
    </citation>
    <scope>NUCLEOTIDE SEQUENCE [LARGE SCALE GENOMIC DNA]</scope>
    <source>
        <strain evidence="2">cv. Fuchu</strain>
    </source>
</reference>
<keyword evidence="2" id="KW-1185">Reference proteome</keyword>
<sequence length="170" mass="19880">MSATKAGGLGKKSKSKRKKSMNYDFSRFTGKVEEKFYDRVWVRNGAVIKRELNLVMLENSGIELLQDFTSRGWISLTMLKAESILTLWQEFMANIKYNLVTKKGKKRLTSWVWGKKLKGQRKKRRLKVIAHEEPSIGMEELKEEIMNLRMEMNTCMIALEEESSRHMTIL</sequence>
<organism evidence="1 2">
    <name type="scientific">Actinidia rufa</name>
    <dbReference type="NCBI Taxonomy" id="165716"/>
    <lineage>
        <taxon>Eukaryota</taxon>
        <taxon>Viridiplantae</taxon>
        <taxon>Streptophyta</taxon>
        <taxon>Embryophyta</taxon>
        <taxon>Tracheophyta</taxon>
        <taxon>Spermatophyta</taxon>
        <taxon>Magnoliopsida</taxon>
        <taxon>eudicotyledons</taxon>
        <taxon>Gunneridae</taxon>
        <taxon>Pentapetalae</taxon>
        <taxon>asterids</taxon>
        <taxon>Ericales</taxon>
        <taxon>Actinidiaceae</taxon>
        <taxon>Actinidia</taxon>
    </lineage>
</organism>
<evidence type="ECO:0000313" key="2">
    <source>
        <dbReference type="Proteomes" id="UP000585474"/>
    </source>
</evidence>
<evidence type="ECO:0000313" key="1">
    <source>
        <dbReference type="EMBL" id="GFS29009.1"/>
    </source>
</evidence>
<dbReference type="Proteomes" id="UP000585474">
    <property type="component" value="Unassembled WGS sequence"/>
</dbReference>